<dbReference type="KEGG" id="hro:HELRODRAFT_171869"/>
<dbReference type="Proteomes" id="UP000015101">
    <property type="component" value="Unassembled WGS sequence"/>
</dbReference>
<dbReference type="RefSeq" id="XP_009016801.1">
    <property type="nucleotide sequence ID" value="XM_009018553.1"/>
</dbReference>
<dbReference type="EnsemblMetazoa" id="HelroT171869">
    <property type="protein sequence ID" value="HelroP171869"/>
    <property type="gene ID" value="HelroG171869"/>
</dbReference>
<name>T1F4S6_HELRO</name>
<accession>T1F4S6</accession>
<dbReference type="CTD" id="20203825"/>
<gene>
    <name evidence="2" type="primary">20203825</name>
    <name evidence="1" type="ORF">HELRODRAFT_171869</name>
</gene>
<sequence length="161" mass="18402">MSPLIIFAMLSASIHAKITGKWFKVLVAPSSAVCLVGFPASNLVPSIHSSSLTYTPVLKICASFTDFHPCLRNDLAKQVYKRCSNTYHQVWNKNKEVPCRENFLDCLTQILYSHCLEDSMWLKLRTMLQTYMDDVITKHFSCIHPHSNYISSTKFHSELKT</sequence>
<dbReference type="GeneID" id="20203825"/>
<keyword evidence="3" id="KW-1185">Reference proteome</keyword>
<dbReference type="EMBL" id="KB096411">
    <property type="protein sequence ID" value="ESO04868.1"/>
    <property type="molecule type" value="Genomic_DNA"/>
</dbReference>
<proteinExistence type="predicted"/>
<dbReference type="EMBL" id="AMQM01003955">
    <property type="status" value="NOT_ANNOTATED_CDS"/>
    <property type="molecule type" value="Genomic_DNA"/>
</dbReference>
<evidence type="ECO:0000313" key="1">
    <source>
        <dbReference type="EMBL" id="ESO04868.1"/>
    </source>
</evidence>
<dbReference type="AlphaFoldDB" id="T1F4S6"/>
<reference evidence="2" key="3">
    <citation type="submission" date="2015-06" db="UniProtKB">
        <authorList>
            <consortium name="EnsemblMetazoa"/>
        </authorList>
    </citation>
    <scope>IDENTIFICATION</scope>
</reference>
<evidence type="ECO:0000313" key="3">
    <source>
        <dbReference type="Proteomes" id="UP000015101"/>
    </source>
</evidence>
<protein>
    <submittedName>
        <fullName evidence="1 2">Uncharacterized protein</fullName>
    </submittedName>
</protein>
<dbReference type="HOGENOM" id="CLU_1645557_0_0_1"/>
<reference evidence="1 3" key="2">
    <citation type="journal article" date="2013" name="Nature">
        <title>Insights into bilaterian evolution from three spiralian genomes.</title>
        <authorList>
            <person name="Simakov O."/>
            <person name="Marletaz F."/>
            <person name="Cho S.J."/>
            <person name="Edsinger-Gonzales E."/>
            <person name="Havlak P."/>
            <person name="Hellsten U."/>
            <person name="Kuo D.H."/>
            <person name="Larsson T."/>
            <person name="Lv J."/>
            <person name="Arendt D."/>
            <person name="Savage R."/>
            <person name="Osoegawa K."/>
            <person name="de Jong P."/>
            <person name="Grimwood J."/>
            <person name="Chapman J.A."/>
            <person name="Shapiro H."/>
            <person name="Aerts A."/>
            <person name="Otillar R.P."/>
            <person name="Terry A.Y."/>
            <person name="Boore J.L."/>
            <person name="Grigoriev I.V."/>
            <person name="Lindberg D.R."/>
            <person name="Seaver E.C."/>
            <person name="Weisblat D.A."/>
            <person name="Putnam N.H."/>
            <person name="Rokhsar D.S."/>
        </authorList>
    </citation>
    <scope>NUCLEOTIDE SEQUENCE</scope>
</reference>
<dbReference type="InParanoid" id="T1F4S6"/>
<reference evidence="3" key="1">
    <citation type="submission" date="2012-12" db="EMBL/GenBank/DDBJ databases">
        <authorList>
            <person name="Hellsten U."/>
            <person name="Grimwood J."/>
            <person name="Chapman J.A."/>
            <person name="Shapiro H."/>
            <person name="Aerts A."/>
            <person name="Otillar R.P."/>
            <person name="Terry A.Y."/>
            <person name="Boore J.L."/>
            <person name="Simakov O."/>
            <person name="Marletaz F."/>
            <person name="Cho S.-J."/>
            <person name="Edsinger-Gonzales E."/>
            <person name="Havlak P."/>
            <person name="Kuo D.-H."/>
            <person name="Larsson T."/>
            <person name="Lv J."/>
            <person name="Arendt D."/>
            <person name="Savage R."/>
            <person name="Osoegawa K."/>
            <person name="de Jong P."/>
            <person name="Lindberg D.R."/>
            <person name="Seaver E.C."/>
            <person name="Weisblat D.A."/>
            <person name="Putnam N.H."/>
            <person name="Grigoriev I.V."/>
            <person name="Rokhsar D.S."/>
        </authorList>
    </citation>
    <scope>NUCLEOTIDE SEQUENCE</scope>
</reference>
<organism evidence="2 3">
    <name type="scientific">Helobdella robusta</name>
    <name type="common">Californian leech</name>
    <dbReference type="NCBI Taxonomy" id="6412"/>
    <lineage>
        <taxon>Eukaryota</taxon>
        <taxon>Metazoa</taxon>
        <taxon>Spiralia</taxon>
        <taxon>Lophotrochozoa</taxon>
        <taxon>Annelida</taxon>
        <taxon>Clitellata</taxon>
        <taxon>Hirudinea</taxon>
        <taxon>Rhynchobdellida</taxon>
        <taxon>Glossiphoniidae</taxon>
        <taxon>Helobdella</taxon>
    </lineage>
</organism>
<evidence type="ECO:0000313" key="2">
    <source>
        <dbReference type="EnsemblMetazoa" id="HelroP171869"/>
    </source>
</evidence>